<organism evidence="2 3">
    <name type="scientific">Pelagibacterium lacus</name>
    <dbReference type="NCBI Taxonomy" id="2282655"/>
    <lineage>
        <taxon>Bacteria</taxon>
        <taxon>Pseudomonadati</taxon>
        <taxon>Pseudomonadota</taxon>
        <taxon>Alphaproteobacteria</taxon>
        <taxon>Hyphomicrobiales</taxon>
        <taxon>Devosiaceae</taxon>
        <taxon>Pelagibacterium</taxon>
    </lineage>
</organism>
<gene>
    <name evidence="2" type="ORF">DVH29_02025</name>
</gene>
<evidence type="ECO:0000313" key="3">
    <source>
        <dbReference type="Proteomes" id="UP000253759"/>
    </source>
</evidence>
<dbReference type="RefSeq" id="WP_114644492.1">
    <property type="nucleotide sequence ID" value="NZ_QQNH01000002.1"/>
</dbReference>
<proteinExistence type="predicted"/>
<name>A0A369W6A1_9HYPH</name>
<dbReference type="InterPro" id="IPR027373">
    <property type="entry name" value="RHH_dom"/>
</dbReference>
<dbReference type="Pfam" id="PF13467">
    <property type="entry name" value="RHH_4"/>
    <property type="match status" value="1"/>
</dbReference>
<dbReference type="AlphaFoldDB" id="A0A369W6A1"/>
<keyword evidence="3" id="KW-1185">Reference proteome</keyword>
<dbReference type="GO" id="GO:0016740">
    <property type="term" value="F:transferase activity"/>
    <property type="evidence" value="ECO:0007669"/>
    <property type="project" value="UniProtKB-KW"/>
</dbReference>
<sequence>MRKRSLTISGHRTSIALEPAFWDALERMAASRGLTVPQLIARIDEERAEPNLSSSLRVAILGWALSERL</sequence>
<evidence type="ECO:0000313" key="2">
    <source>
        <dbReference type="EMBL" id="RDE10196.1"/>
    </source>
</evidence>
<dbReference type="InterPro" id="IPR038268">
    <property type="entry name" value="RHH_sf"/>
</dbReference>
<reference evidence="3" key="1">
    <citation type="submission" date="2018-07" db="EMBL/GenBank/DDBJ databases">
        <authorList>
            <person name="Liu B.-T."/>
            <person name="Du Z."/>
        </authorList>
    </citation>
    <scope>NUCLEOTIDE SEQUENCE [LARGE SCALE GENOMIC DNA]</scope>
    <source>
        <strain evidence="3">XYN52</strain>
    </source>
</reference>
<evidence type="ECO:0000259" key="1">
    <source>
        <dbReference type="Pfam" id="PF13467"/>
    </source>
</evidence>
<comment type="caution">
    <text evidence="2">The sequence shown here is derived from an EMBL/GenBank/DDBJ whole genome shotgun (WGS) entry which is preliminary data.</text>
</comment>
<keyword evidence="2" id="KW-0808">Transferase</keyword>
<dbReference type="Proteomes" id="UP000253759">
    <property type="component" value="Unassembled WGS sequence"/>
</dbReference>
<dbReference type="EMBL" id="QQNH01000002">
    <property type="protein sequence ID" value="RDE10196.1"/>
    <property type="molecule type" value="Genomic_DNA"/>
</dbReference>
<protein>
    <submittedName>
        <fullName evidence="2">Aryl-sulfate sulfotransferase</fullName>
    </submittedName>
</protein>
<feature type="domain" description="Ribbon-helix-helix" evidence="1">
    <location>
        <begin position="2"/>
        <end position="63"/>
    </location>
</feature>
<accession>A0A369W6A1</accession>
<dbReference type="OrthoDB" id="7477016at2"/>
<dbReference type="Gene3D" id="1.10.3990.20">
    <property type="entry name" value="protein bp1543"/>
    <property type="match status" value="1"/>
</dbReference>